<keyword evidence="8 9" id="KW-0472">Membrane</keyword>
<dbReference type="EMBL" id="JBHSED010000058">
    <property type="protein sequence ID" value="MFC4306437.1"/>
    <property type="molecule type" value="Genomic_DNA"/>
</dbReference>
<sequence length="277" mass="31104">MSLLAAPMMKIVRFCLLAFFLVFTLFPIYWMFLTSIKPAEDAVKLPLEYWTSHPTFDNYVSVVTDSAFLTFFKNSFIVAIISGTITLFLSLLAGFSLSRFKFRGRQMTLMLFLITQMFPVVVMIIPLFIVFSKLDMLNTLYALILCYSIINIPFCTIMIKGFFDRTPEALEEAALIDGCSQFGALFRILVPVMLPGVVATFAFAFISSWNEFFLSLMFISTETMKTIPAGIGIFVSQFEVNWSLLSAGTIIAILPSILLFILIQKYLISGLTAGAVK</sequence>
<keyword evidence="4" id="KW-1003">Cell membrane</keyword>
<evidence type="ECO:0000256" key="1">
    <source>
        <dbReference type="ARBA" id="ARBA00004651"/>
    </source>
</evidence>
<dbReference type="Proteomes" id="UP001595755">
    <property type="component" value="Unassembled WGS sequence"/>
</dbReference>
<feature type="transmembrane region" description="Helical" evidence="9">
    <location>
        <begin position="109"/>
        <end position="129"/>
    </location>
</feature>
<feature type="transmembrane region" description="Helical" evidence="9">
    <location>
        <begin position="141"/>
        <end position="163"/>
    </location>
</feature>
<dbReference type="Pfam" id="PF00528">
    <property type="entry name" value="BPD_transp_1"/>
    <property type="match status" value="1"/>
</dbReference>
<comment type="subcellular location">
    <subcellularLocation>
        <location evidence="1 9">Cell membrane</location>
        <topology evidence="1 9">Multi-pass membrane protein</topology>
    </subcellularLocation>
</comment>
<dbReference type="InterPro" id="IPR050901">
    <property type="entry name" value="BP-dep_ABC_trans_perm"/>
</dbReference>
<evidence type="ECO:0000256" key="5">
    <source>
        <dbReference type="ARBA" id="ARBA00022597"/>
    </source>
</evidence>
<evidence type="ECO:0000313" key="12">
    <source>
        <dbReference type="Proteomes" id="UP001595755"/>
    </source>
</evidence>
<dbReference type="PROSITE" id="PS50928">
    <property type="entry name" value="ABC_TM1"/>
    <property type="match status" value="1"/>
</dbReference>
<dbReference type="InterPro" id="IPR035906">
    <property type="entry name" value="MetI-like_sf"/>
</dbReference>
<accession>A0ABV8SHI2</accession>
<comment type="similarity">
    <text evidence="2">Belongs to the binding-protein-dependent transport system permease family. MalFG subfamily.</text>
</comment>
<keyword evidence="6 9" id="KW-0812">Transmembrane</keyword>
<dbReference type="RefSeq" id="WP_378127680.1">
    <property type="nucleotide sequence ID" value="NZ_JBHSED010000058.1"/>
</dbReference>
<feature type="transmembrane region" description="Helical" evidence="9">
    <location>
        <begin position="212"/>
        <end position="235"/>
    </location>
</feature>
<reference evidence="12" key="1">
    <citation type="journal article" date="2019" name="Int. J. Syst. Evol. Microbiol.">
        <title>The Global Catalogue of Microorganisms (GCM) 10K type strain sequencing project: providing services to taxonomists for standard genome sequencing and annotation.</title>
        <authorList>
            <consortium name="The Broad Institute Genomics Platform"/>
            <consortium name="The Broad Institute Genome Sequencing Center for Infectious Disease"/>
            <person name="Wu L."/>
            <person name="Ma J."/>
        </authorList>
    </citation>
    <scope>NUCLEOTIDE SEQUENCE [LARGE SCALE GENOMIC DNA]</scope>
    <source>
        <strain evidence="12">CGMCC 4.1641</strain>
    </source>
</reference>
<feature type="transmembrane region" description="Helical" evidence="9">
    <location>
        <begin position="76"/>
        <end position="97"/>
    </location>
</feature>
<evidence type="ECO:0000256" key="6">
    <source>
        <dbReference type="ARBA" id="ARBA00022692"/>
    </source>
</evidence>
<dbReference type="PANTHER" id="PTHR32243">
    <property type="entry name" value="MALTOSE TRANSPORT SYSTEM PERMEASE-RELATED"/>
    <property type="match status" value="1"/>
</dbReference>
<feature type="transmembrane region" description="Helical" evidence="9">
    <location>
        <begin position="184"/>
        <end position="206"/>
    </location>
</feature>
<evidence type="ECO:0000256" key="8">
    <source>
        <dbReference type="ARBA" id="ARBA00023136"/>
    </source>
</evidence>
<comment type="caution">
    <text evidence="11">The sequence shown here is derived from an EMBL/GenBank/DDBJ whole genome shotgun (WGS) entry which is preliminary data.</text>
</comment>
<dbReference type="SUPFAM" id="SSF161098">
    <property type="entry name" value="MetI-like"/>
    <property type="match status" value="1"/>
</dbReference>
<evidence type="ECO:0000256" key="4">
    <source>
        <dbReference type="ARBA" id="ARBA00022475"/>
    </source>
</evidence>
<evidence type="ECO:0000259" key="10">
    <source>
        <dbReference type="PROSITE" id="PS50928"/>
    </source>
</evidence>
<feature type="transmembrane region" description="Helical" evidence="9">
    <location>
        <begin position="242"/>
        <end position="263"/>
    </location>
</feature>
<evidence type="ECO:0000313" key="11">
    <source>
        <dbReference type="EMBL" id="MFC4306437.1"/>
    </source>
</evidence>
<feature type="domain" description="ABC transmembrane type-1" evidence="10">
    <location>
        <begin position="72"/>
        <end position="263"/>
    </location>
</feature>
<evidence type="ECO:0000256" key="7">
    <source>
        <dbReference type="ARBA" id="ARBA00022989"/>
    </source>
</evidence>
<protein>
    <submittedName>
        <fullName evidence="11">Carbohydrate ABC transporter permease</fullName>
    </submittedName>
</protein>
<evidence type="ECO:0000256" key="9">
    <source>
        <dbReference type="RuleBase" id="RU363032"/>
    </source>
</evidence>
<evidence type="ECO:0000256" key="2">
    <source>
        <dbReference type="ARBA" id="ARBA00009047"/>
    </source>
</evidence>
<dbReference type="InterPro" id="IPR000515">
    <property type="entry name" value="MetI-like"/>
</dbReference>
<name>A0ABV8SHI2_9BACL</name>
<feature type="transmembrane region" description="Helical" evidence="9">
    <location>
        <begin position="12"/>
        <end position="32"/>
    </location>
</feature>
<dbReference type="PANTHER" id="PTHR32243:SF50">
    <property type="entry name" value="MALTOSE_MALTODEXTRIN TRANSPORT SYSTEM PERMEASE PROTEIN MALG"/>
    <property type="match status" value="1"/>
</dbReference>
<dbReference type="CDD" id="cd06261">
    <property type="entry name" value="TM_PBP2"/>
    <property type="match status" value="1"/>
</dbReference>
<keyword evidence="12" id="KW-1185">Reference proteome</keyword>
<proteinExistence type="inferred from homology"/>
<organism evidence="11 12">
    <name type="scientific">Cohnella boryungensis</name>
    <dbReference type="NCBI Taxonomy" id="768479"/>
    <lineage>
        <taxon>Bacteria</taxon>
        <taxon>Bacillati</taxon>
        <taxon>Bacillota</taxon>
        <taxon>Bacilli</taxon>
        <taxon>Bacillales</taxon>
        <taxon>Paenibacillaceae</taxon>
        <taxon>Cohnella</taxon>
    </lineage>
</organism>
<dbReference type="Gene3D" id="1.10.3720.10">
    <property type="entry name" value="MetI-like"/>
    <property type="match status" value="1"/>
</dbReference>
<keyword evidence="5" id="KW-0762">Sugar transport</keyword>
<evidence type="ECO:0000256" key="3">
    <source>
        <dbReference type="ARBA" id="ARBA00022448"/>
    </source>
</evidence>
<gene>
    <name evidence="11" type="ORF">ACFO1S_23720</name>
</gene>
<keyword evidence="7 9" id="KW-1133">Transmembrane helix</keyword>
<keyword evidence="3 9" id="KW-0813">Transport</keyword>